<dbReference type="RefSeq" id="WP_207792554.1">
    <property type="nucleotide sequence ID" value="NZ_BMJM01000006.1"/>
</dbReference>
<dbReference type="GO" id="GO:0009693">
    <property type="term" value="P:ethylene biosynthetic process"/>
    <property type="evidence" value="ECO:0007669"/>
    <property type="project" value="UniProtKB-KW"/>
</dbReference>
<evidence type="ECO:0000256" key="1">
    <source>
        <dbReference type="ARBA" id="ARBA00004767"/>
    </source>
</evidence>
<evidence type="ECO:0000313" key="13">
    <source>
        <dbReference type="Proteomes" id="UP000635071"/>
    </source>
</evidence>
<dbReference type="Gene3D" id="2.60.120.330">
    <property type="entry name" value="B-lactam Antibiotic, Isopenicillin N Synthase, Chain"/>
    <property type="match status" value="1"/>
</dbReference>
<comment type="catalytic activity">
    <reaction evidence="8">
        <text>2-oxoglutarate + O2 + 2 H(+) = ethene + 3 CO2 + H2O</text>
        <dbReference type="Rhea" id="RHEA:31523"/>
        <dbReference type="ChEBI" id="CHEBI:15377"/>
        <dbReference type="ChEBI" id="CHEBI:15378"/>
        <dbReference type="ChEBI" id="CHEBI:15379"/>
        <dbReference type="ChEBI" id="CHEBI:16526"/>
        <dbReference type="ChEBI" id="CHEBI:16810"/>
        <dbReference type="ChEBI" id="CHEBI:18153"/>
        <dbReference type="EC" id="1.13.12.19"/>
    </reaction>
</comment>
<evidence type="ECO:0000256" key="10">
    <source>
        <dbReference type="SAM" id="MobiDB-lite"/>
    </source>
</evidence>
<dbReference type="PROSITE" id="PS51471">
    <property type="entry name" value="FE2OG_OXY"/>
    <property type="match status" value="1"/>
</dbReference>
<proteinExistence type="predicted"/>
<protein>
    <recommendedName>
        <fullName evidence="4">2-oxoglutarate-dependent ethylene/succinate-forming enzyme</fullName>
        <ecNumber evidence="3">1.13.12.19</ecNumber>
        <ecNumber evidence="2">1.14.20.7</ecNumber>
    </recommendedName>
    <alternativeName>
        <fullName evidence="6">2-oxoglutarate dioxygenase (ethylene-forming)</fullName>
    </alternativeName>
    <alternativeName>
        <fullName evidence="7">2-oxoglutarate/L-arginine monooxygenase/decarboxylase (succinate-forming)</fullName>
    </alternativeName>
</protein>
<gene>
    <name evidence="12" type="ORF">GCM10011529_20870</name>
</gene>
<dbReference type="AlphaFoldDB" id="A0A916ZU53"/>
<keyword evidence="5" id="KW-0266">Ethylene biosynthesis</keyword>
<dbReference type="InterPro" id="IPR005123">
    <property type="entry name" value="Oxoglu/Fe-dep_dioxygenase_dom"/>
</dbReference>
<dbReference type="Pfam" id="PF03171">
    <property type="entry name" value="2OG-FeII_Oxy"/>
    <property type="match status" value="1"/>
</dbReference>
<evidence type="ECO:0000256" key="4">
    <source>
        <dbReference type="ARBA" id="ARBA00019045"/>
    </source>
</evidence>
<evidence type="ECO:0000256" key="3">
    <source>
        <dbReference type="ARBA" id="ARBA00012531"/>
    </source>
</evidence>
<evidence type="ECO:0000256" key="7">
    <source>
        <dbReference type="ARBA" id="ARBA00031282"/>
    </source>
</evidence>
<dbReference type="Proteomes" id="UP000635071">
    <property type="component" value="Unassembled WGS sequence"/>
</dbReference>
<evidence type="ECO:0000259" key="11">
    <source>
        <dbReference type="PROSITE" id="PS51471"/>
    </source>
</evidence>
<dbReference type="InterPro" id="IPR050231">
    <property type="entry name" value="Iron_ascorbate_oxido_reductase"/>
</dbReference>
<dbReference type="InterPro" id="IPR044861">
    <property type="entry name" value="IPNS-like_FE2OG_OXY"/>
</dbReference>
<evidence type="ECO:0000256" key="6">
    <source>
        <dbReference type="ARBA" id="ARBA00031011"/>
    </source>
</evidence>
<comment type="caution">
    <text evidence="12">The sequence shown here is derived from an EMBL/GenBank/DDBJ whole genome shotgun (WGS) entry which is preliminary data.</text>
</comment>
<evidence type="ECO:0000256" key="5">
    <source>
        <dbReference type="ARBA" id="ARBA00022666"/>
    </source>
</evidence>
<dbReference type="GO" id="GO:0102276">
    <property type="term" value="F:2-oxoglutarate oxygenase/decarboxylase (ethylene-forming) activity"/>
    <property type="evidence" value="ECO:0007669"/>
    <property type="project" value="UniProtKB-EC"/>
</dbReference>
<feature type="compositionally biased region" description="Basic residues" evidence="10">
    <location>
        <begin position="108"/>
        <end position="128"/>
    </location>
</feature>
<dbReference type="PANTHER" id="PTHR47990">
    <property type="entry name" value="2-OXOGLUTARATE (2OG) AND FE(II)-DEPENDENT OXYGENASE SUPERFAMILY PROTEIN-RELATED"/>
    <property type="match status" value="1"/>
</dbReference>
<feature type="compositionally biased region" description="Low complexity" evidence="10">
    <location>
        <begin position="129"/>
        <end position="140"/>
    </location>
</feature>
<evidence type="ECO:0000256" key="9">
    <source>
        <dbReference type="ARBA" id="ARBA00049359"/>
    </source>
</evidence>
<dbReference type="InterPro" id="IPR027443">
    <property type="entry name" value="IPNS-like_sf"/>
</dbReference>
<reference evidence="12" key="1">
    <citation type="journal article" date="2014" name="Int. J. Syst. Evol. Microbiol.">
        <title>Complete genome sequence of Corynebacterium casei LMG S-19264T (=DSM 44701T), isolated from a smear-ripened cheese.</title>
        <authorList>
            <consortium name="US DOE Joint Genome Institute (JGI-PGF)"/>
            <person name="Walter F."/>
            <person name="Albersmeier A."/>
            <person name="Kalinowski J."/>
            <person name="Ruckert C."/>
        </authorList>
    </citation>
    <scope>NUCLEOTIDE SEQUENCE</scope>
    <source>
        <strain evidence="12">CGMCC 1.15519</strain>
    </source>
</reference>
<accession>A0A916ZU53</accession>
<evidence type="ECO:0000256" key="8">
    <source>
        <dbReference type="ARBA" id="ARBA00047725"/>
    </source>
</evidence>
<keyword evidence="13" id="KW-1185">Reference proteome</keyword>
<evidence type="ECO:0000256" key="2">
    <source>
        <dbReference type="ARBA" id="ARBA00012293"/>
    </source>
</evidence>
<name>A0A916ZU53_9SPHN</name>
<feature type="domain" description="Fe2OG dioxygenase" evidence="11">
    <location>
        <begin position="1"/>
        <end position="94"/>
    </location>
</feature>
<dbReference type="EMBL" id="BMJM01000006">
    <property type="protein sequence ID" value="GGE14313.1"/>
    <property type="molecule type" value="Genomic_DNA"/>
</dbReference>
<evidence type="ECO:0000313" key="12">
    <source>
        <dbReference type="EMBL" id="GGE14313.1"/>
    </source>
</evidence>
<organism evidence="12 13">
    <name type="scientific">Sandarakinorhabdus glacialis</name>
    <dbReference type="NCBI Taxonomy" id="1614636"/>
    <lineage>
        <taxon>Bacteria</taxon>
        <taxon>Pseudomonadati</taxon>
        <taxon>Pseudomonadota</taxon>
        <taxon>Alphaproteobacteria</taxon>
        <taxon>Sphingomonadales</taxon>
        <taxon>Sphingosinicellaceae</taxon>
        <taxon>Sandarakinorhabdus</taxon>
    </lineage>
</organism>
<dbReference type="SUPFAM" id="SSF51197">
    <property type="entry name" value="Clavaminate synthase-like"/>
    <property type="match status" value="1"/>
</dbReference>
<comment type="pathway">
    <text evidence="1">Alkene biosynthesis; ethylene biosynthesis via 2-oxoglutarate.</text>
</comment>
<feature type="region of interest" description="Disordered" evidence="10">
    <location>
        <begin position="103"/>
        <end position="155"/>
    </location>
</feature>
<dbReference type="EC" id="1.13.12.19" evidence="3"/>
<dbReference type="EC" id="1.14.20.7" evidence="2"/>
<reference evidence="12" key="2">
    <citation type="submission" date="2020-09" db="EMBL/GenBank/DDBJ databases">
        <authorList>
            <person name="Sun Q."/>
            <person name="Zhou Y."/>
        </authorList>
    </citation>
    <scope>NUCLEOTIDE SEQUENCE</scope>
    <source>
        <strain evidence="12">CGMCC 1.15519</strain>
    </source>
</reference>
<comment type="catalytic activity">
    <reaction evidence="9">
        <text>L-arginine + 2-oxoglutarate + O2 = guanidine + L-glutamate 5-semialdehyde + succinate + CO2</text>
        <dbReference type="Rhea" id="RHEA:31535"/>
        <dbReference type="ChEBI" id="CHEBI:15379"/>
        <dbReference type="ChEBI" id="CHEBI:16526"/>
        <dbReference type="ChEBI" id="CHEBI:16810"/>
        <dbReference type="ChEBI" id="CHEBI:30031"/>
        <dbReference type="ChEBI" id="CHEBI:30087"/>
        <dbReference type="ChEBI" id="CHEBI:32682"/>
        <dbReference type="ChEBI" id="CHEBI:58066"/>
        <dbReference type="EC" id="1.14.20.7"/>
    </reaction>
</comment>
<sequence>MFRIFRYPPGETGFGVGEHTDYGLLTLLAQDQHGGLEIRTPTGWLSAPPIPGALIVNIGDMLDRLTGGVWRSTPHRVVNNSGHERLSWPLFFDPAFDAVVEPLPGFPPRKRRPALGRRQRPRPHRHLQRLPPRQGRQGLPRPRRHHDRIAPLISS</sequence>